<keyword evidence="2" id="KW-1185">Reference proteome</keyword>
<protein>
    <submittedName>
        <fullName evidence="1">DUF354 domain-containing protein</fullName>
    </submittedName>
</protein>
<evidence type="ECO:0000313" key="1">
    <source>
        <dbReference type="EMBL" id="MFD2568098.1"/>
    </source>
</evidence>
<dbReference type="PANTHER" id="PTHR39662">
    <property type="entry name" value="DUF354 DOMAIN-CONTAINING PROTEIN-RELATED"/>
    <property type="match status" value="1"/>
</dbReference>
<organism evidence="1 2">
    <name type="scientific">Pseudotenacibaculum haliotis</name>
    <dbReference type="NCBI Taxonomy" id="1862138"/>
    <lineage>
        <taxon>Bacteria</taxon>
        <taxon>Pseudomonadati</taxon>
        <taxon>Bacteroidota</taxon>
        <taxon>Flavobacteriia</taxon>
        <taxon>Flavobacteriales</taxon>
        <taxon>Flavobacteriaceae</taxon>
        <taxon>Pseudotenacibaculum</taxon>
    </lineage>
</organism>
<dbReference type="SUPFAM" id="SSF53756">
    <property type="entry name" value="UDP-Glycosyltransferase/glycogen phosphorylase"/>
    <property type="match status" value="1"/>
</dbReference>
<name>A0ABW5LTD9_9FLAO</name>
<reference evidence="2" key="1">
    <citation type="journal article" date="2019" name="Int. J. Syst. Evol. Microbiol.">
        <title>The Global Catalogue of Microorganisms (GCM) 10K type strain sequencing project: providing services to taxonomists for standard genome sequencing and annotation.</title>
        <authorList>
            <consortium name="The Broad Institute Genomics Platform"/>
            <consortium name="The Broad Institute Genome Sequencing Center for Infectious Disease"/>
            <person name="Wu L."/>
            <person name="Ma J."/>
        </authorList>
    </citation>
    <scope>NUCLEOTIDE SEQUENCE [LARGE SCALE GENOMIC DNA]</scope>
    <source>
        <strain evidence="2">KCTC 52127</strain>
    </source>
</reference>
<comment type="caution">
    <text evidence="1">The sequence shown here is derived from an EMBL/GenBank/DDBJ whole genome shotgun (WGS) entry which is preliminary data.</text>
</comment>
<dbReference type="EMBL" id="JBHULH010000008">
    <property type="protein sequence ID" value="MFD2568098.1"/>
    <property type="molecule type" value="Genomic_DNA"/>
</dbReference>
<dbReference type="PANTHER" id="PTHR39662:SF1">
    <property type="entry name" value="DUF354 DOMAIN-CONTAINING PROTEIN"/>
    <property type="match status" value="1"/>
</dbReference>
<proteinExistence type="predicted"/>
<sequence>MKILVDVAHPANVHYFKNFIFEMKNKGHEVHITARDKDVSFLLLEELGLPYYNMGKGNLGKGIIGKILYVIYADFLMFKQFIKFKPDIVVSFSSSYAAHNCFLFRKPHITFEDTEHATANMLLYKPFTNMILTPLSFYKDMGKNHFKFKGFMELFYLHKKRFIPNPDLMKSLGIDISKPFVLFRYVSWGAFHDIGQKGLSIEDKISLISEAEKYANVYISSEGELPEELKKYQLKIKANDIHHVLAYTSLYVGEGGTMASECAMLGTPSIYVNSLPLMGYLKDANDHDLLHHLSSYEEIKERMVSILKKQKEVPNYYKSQRDKFLEGKIEPNSFLIWLIESYPKSKEILKESPDYQNKFI</sequence>
<dbReference type="Pfam" id="PF04007">
    <property type="entry name" value="DUF354"/>
    <property type="match status" value="1"/>
</dbReference>
<accession>A0ABW5LTD9</accession>
<dbReference type="Proteomes" id="UP001597508">
    <property type="component" value="Unassembled WGS sequence"/>
</dbReference>
<evidence type="ECO:0000313" key="2">
    <source>
        <dbReference type="Proteomes" id="UP001597508"/>
    </source>
</evidence>
<dbReference type="InterPro" id="IPR007152">
    <property type="entry name" value="DUF354"/>
</dbReference>
<gene>
    <name evidence="1" type="ORF">ACFSRZ_11985</name>
</gene>
<dbReference type="RefSeq" id="WP_379666807.1">
    <property type="nucleotide sequence ID" value="NZ_JBHULH010000008.1"/>
</dbReference>
<dbReference type="PIRSF" id="PIRSF005357">
    <property type="entry name" value="UCP005357"/>
    <property type="match status" value="1"/>
</dbReference>